<dbReference type="EMBL" id="SEKV01000133">
    <property type="protein sequence ID" value="TFY63346.1"/>
    <property type="molecule type" value="Genomic_DNA"/>
</dbReference>
<dbReference type="Pfam" id="PF17667">
    <property type="entry name" value="Pkinase_fungal"/>
    <property type="match status" value="2"/>
</dbReference>
<reference evidence="3 4" key="1">
    <citation type="submission" date="2019-01" db="EMBL/GenBank/DDBJ databases">
        <title>Genome sequencing of the rare red list fungi Fomitopsis rosea.</title>
        <authorList>
            <person name="Buettner E."/>
            <person name="Kellner H."/>
        </authorList>
    </citation>
    <scope>NUCLEOTIDE SEQUENCE [LARGE SCALE GENOMIC DNA]</scope>
    <source>
        <strain evidence="3 4">DSM 105464</strain>
    </source>
</reference>
<dbReference type="PROSITE" id="PS00109">
    <property type="entry name" value="PROTEIN_KINASE_TYR"/>
    <property type="match status" value="1"/>
</dbReference>
<dbReference type="PANTHER" id="PTHR38248">
    <property type="entry name" value="FUNK1 6"/>
    <property type="match status" value="1"/>
</dbReference>
<feature type="region of interest" description="Disordered" evidence="1">
    <location>
        <begin position="734"/>
        <end position="835"/>
    </location>
</feature>
<dbReference type="PANTHER" id="PTHR38248:SF2">
    <property type="entry name" value="FUNK1 11"/>
    <property type="match status" value="1"/>
</dbReference>
<dbReference type="Gene3D" id="1.10.510.10">
    <property type="entry name" value="Transferase(Phosphotransferase) domain 1"/>
    <property type="match status" value="1"/>
</dbReference>
<dbReference type="GO" id="GO:0004672">
    <property type="term" value="F:protein kinase activity"/>
    <property type="evidence" value="ECO:0007669"/>
    <property type="project" value="InterPro"/>
</dbReference>
<dbReference type="InterPro" id="IPR011009">
    <property type="entry name" value="Kinase-like_dom_sf"/>
</dbReference>
<accession>A0A4Y9YLA8</accession>
<evidence type="ECO:0000313" key="3">
    <source>
        <dbReference type="EMBL" id="TFY63346.1"/>
    </source>
</evidence>
<dbReference type="InterPro" id="IPR040976">
    <property type="entry name" value="Pkinase_fungal"/>
</dbReference>
<proteinExistence type="predicted"/>
<evidence type="ECO:0000256" key="1">
    <source>
        <dbReference type="SAM" id="MobiDB-lite"/>
    </source>
</evidence>
<dbReference type="AlphaFoldDB" id="A0A4Y9YLA8"/>
<dbReference type="Proteomes" id="UP000298390">
    <property type="component" value="Unassembled WGS sequence"/>
</dbReference>
<sequence length="835" mass="93956">MAPRRPKVKQQQKSWRGRIAPHITHITNPVSDFLEYFVPGESLGSSISVPRRTPFDTPSRLRSEKKLNESLTRGFNVLVADFPRAKMPVFVNNDRAPIKFPYKIRGRRHHTAQPDVLALSPDQTSIRTHADPWRSVAFVIETKLKEDEDPMSAYSAAHEETLTQLSKSARNFLVSQSRLFVFAIGVYGTLSRIFRFDHSGAVCSRAFRYTNIQGRRLLLDFFHRFTHPLHEECQVVGADPTVELVGPHERAAVAKMLRDAGVDHKDSKEASKVYRYVRVRHSDGRNKTYLAYNLEFIDPNLLSRATTVWEAIEVGPNRKPAGHPVIIKDSWRKSDTQRELDQYECIFSSTHAPADLPGIASYVGGEDLGACEVQSLQLGEPGGRAVGHLTVTARYFCGGKRAHHERSHSRLVLGTVGIPISRFKSTREMVQALRDAIDGHRRMFEAGIIHRDISEGNIMISRGPGSSSTGFIQDLDCGLNWKTFLEKLGHGPHQADWDAFVEDETAKMRQLRLDARRALMSGKRQPEENAHWQGIETLHQSRNDEPCDVPGGIRITRHAARSCPPSVDDIEMQCKQRTGTLYFMAVQVIDGGDVHEVRHDLESFFWLLLWLVLRHTEHSGGPHRWRSLFDRDTDFMCKTAKLVFLEIDDDIAVMGNRPLTVLLYDFRVLCTNNCRGRCDPEPPVPLTYDSVLRVFDNALGMEWPLDDEAIPFDDPYGDKLSSISDASHDQSLRVASDVGGMQTVPKERDSRSFSRATHSQLKSGRTASTPTELQGPTQRDGGDAHATGPRGPKRLRAQCDVSDIDSQPTKRVTRAAAGKAKAVNAKHQRATMLRR</sequence>
<comment type="caution">
    <text evidence="3">The sequence shown here is derived from an EMBL/GenBank/DDBJ whole genome shotgun (WGS) entry which is preliminary data.</text>
</comment>
<name>A0A4Y9YLA8_9APHY</name>
<organism evidence="3 4">
    <name type="scientific">Rhodofomes roseus</name>
    <dbReference type="NCBI Taxonomy" id="34475"/>
    <lineage>
        <taxon>Eukaryota</taxon>
        <taxon>Fungi</taxon>
        <taxon>Dikarya</taxon>
        <taxon>Basidiomycota</taxon>
        <taxon>Agaricomycotina</taxon>
        <taxon>Agaricomycetes</taxon>
        <taxon>Polyporales</taxon>
        <taxon>Rhodofomes</taxon>
    </lineage>
</organism>
<feature type="domain" description="Fungal-type protein kinase" evidence="2">
    <location>
        <begin position="114"/>
        <end position="482"/>
    </location>
</feature>
<feature type="compositionally biased region" description="Basic residues" evidence="1">
    <location>
        <begin position="824"/>
        <end position="835"/>
    </location>
</feature>
<protein>
    <recommendedName>
        <fullName evidence="2">Fungal-type protein kinase domain-containing protein</fullName>
    </recommendedName>
</protein>
<feature type="compositionally biased region" description="Low complexity" evidence="1">
    <location>
        <begin position="814"/>
        <end position="823"/>
    </location>
</feature>
<evidence type="ECO:0000313" key="4">
    <source>
        <dbReference type="Proteomes" id="UP000298390"/>
    </source>
</evidence>
<feature type="compositionally biased region" description="Polar residues" evidence="1">
    <location>
        <begin position="753"/>
        <end position="777"/>
    </location>
</feature>
<dbReference type="SUPFAM" id="SSF56112">
    <property type="entry name" value="Protein kinase-like (PK-like)"/>
    <property type="match status" value="1"/>
</dbReference>
<evidence type="ECO:0000259" key="2">
    <source>
        <dbReference type="Pfam" id="PF17667"/>
    </source>
</evidence>
<feature type="domain" description="Fungal-type protein kinase" evidence="2">
    <location>
        <begin position="573"/>
        <end position="612"/>
    </location>
</feature>
<dbReference type="InterPro" id="IPR008266">
    <property type="entry name" value="Tyr_kinase_AS"/>
</dbReference>
<gene>
    <name evidence="3" type="ORF">EVJ58_g3298</name>
</gene>